<dbReference type="Pfam" id="PF01473">
    <property type="entry name" value="Choline_bind_1"/>
    <property type="match status" value="5"/>
</dbReference>
<feature type="signal peptide" evidence="3">
    <location>
        <begin position="1"/>
        <end position="23"/>
    </location>
</feature>
<dbReference type="GO" id="GO:0004040">
    <property type="term" value="F:amidase activity"/>
    <property type="evidence" value="ECO:0007669"/>
    <property type="project" value="InterPro"/>
</dbReference>
<dbReference type="RefSeq" id="WP_101627527.1">
    <property type="nucleotide sequence ID" value="NZ_PKKJ01000001.1"/>
</dbReference>
<dbReference type="OrthoDB" id="514320at2"/>
<sequence>MGSHRIRSVASLCFALTLLPSVAVSSSAEPTPASQDGWSLQDNSWVFTRSGHILQGWFQDRSSWYWADSEGRAVLGWKHINSSWYYFNSSNAMVTGWQSIGGKWYYFTTSGAMHTGWLHNGNTWYYLGSSGAMATGWNLVNNTWYYLTQSGEMKTGWVQNGNTWYYLDSSGAMATGWNLVNNTWYYLAQSGEMKTGWVDNGGTWYFFDSLGAMATGWRSVNGTWYYFETSGAMKTGWLENNGTWYYLAPSGAMVTGQQDIDSATYYFASDGTWFTPTPIMGAPQKNRATTIQAMLNAYAQSGHSYPSGALSIGGAPTALDFFSILYDEAIAEGINPEVVFAQSMLETAWLSFGGDVKIQQFNFAGLAATGNGAQGNGFPDVRTGLRAQVQHLRAYADPHATVSSLTHPLVDQRFAYVVKGSAPIVEYLGIQENPQHRGWATGKNYGFHIVALMKRSFS</sequence>
<feature type="chain" id="PRO_5039275619" evidence="3">
    <location>
        <begin position="24"/>
        <end position="458"/>
    </location>
</feature>
<dbReference type="Gene3D" id="2.10.270.20">
    <property type="match status" value="1"/>
</dbReference>
<feature type="repeat" description="Cell wall-binding" evidence="2">
    <location>
        <begin position="94"/>
        <end position="113"/>
    </location>
</feature>
<dbReference type="Pfam" id="PF19127">
    <property type="entry name" value="Choline_bind_3"/>
    <property type="match status" value="2"/>
</dbReference>
<feature type="repeat" description="Cell wall-binding" evidence="2">
    <location>
        <begin position="194"/>
        <end position="213"/>
    </location>
</feature>
<evidence type="ECO:0000256" key="1">
    <source>
        <dbReference type="ARBA" id="ARBA00022737"/>
    </source>
</evidence>
<dbReference type="EMBL" id="PKKJ01000001">
    <property type="protein sequence ID" value="PKY67032.1"/>
    <property type="molecule type" value="Genomic_DNA"/>
</dbReference>
<keyword evidence="3" id="KW-0732">Signal</keyword>
<dbReference type="InterPro" id="IPR018337">
    <property type="entry name" value="Cell_wall/Cho-bd_repeat"/>
</dbReference>
<dbReference type="PROSITE" id="PS51170">
    <property type="entry name" value="CW"/>
    <property type="match status" value="9"/>
</dbReference>
<dbReference type="SUPFAM" id="SSF69360">
    <property type="entry name" value="Cell wall binding repeat"/>
    <property type="match status" value="2"/>
</dbReference>
<reference evidence="5 6" key="1">
    <citation type="submission" date="2017-12" db="EMBL/GenBank/DDBJ databases">
        <title>Phylogenetic diversity of female urinary microbiome.</title>
        <authorList>
            <person name="Thomas-White K."/>
            <person name="Wolfe A.J."/>
        </authorList>
    </citation>
    <scope>NUCLEOTIDE SEQUENCE [LARGE SCALE GENOMIC DNA]</scope>
    <source>
        <strain evidence="5 6">UMB0250</strain>
    </source>
</reference>
<dbReference type="AlphaFoldDB" id="A0A2I1I7C2"/>
<feature type="repeat" description="Cell wall-binding" evidence="2">
    <location>
        <begin position="214"/>
        <end position="233"/>
    </location>
</feature>
<comment type="caution">
    <text evidence="5">The sequence shown here is derived from an EMBL/GenBank/DDBJ whole genome shotgun (WGS) entry which is preliminary data.</text>
</comment>
<evidence type="ECO:0000256" key="2">
    <source>
        <dbReference type="PROSITE-ProRule" id="PRU00591"/>
    </source>
</evidence>
<protein>
    <submittedName>
        <fullName evidence="5">Mannosyl-glycoprotein endo-beta-N-acetylglucosamidase</fullName>
    </submittedName>
</protein>
<proteinExistence type="predicted"/>
<evidence type="ECO:0000313" key="5">
    <source>
        <dbReference type="EMBL" id="PKY67032.1"/>
    </source>
</evidence>
<gene>
    <name evidence="5" type="ORF">CYJ25_01985</name>
</gene>
<dbReference type="Gene3D" id="1.10.530.10">
    <property type="match status" value="1"/>
</dbReference>
<accession>A0A2I1I7C2</accession>
<feature type="repeat" description="Cell wall-binding" evidence="2">
    <location>
        <begin position="174"/>
        <end position="193"/>
    </location>
</feature>
<dbReference type="InterPro" id="IPR002901">
    <property type="entry name" value="MGlyc_endo_b_GlcNAc-like_dom"/>
</dbReference>
<feature type="repeat" description="Cell wall-binding" evidence="2">
    <location>
        <begin position="234"/>
        <end position="253"/>
    </location>
</feature>
<organism evidence="5 6">
    <name type="scientific">Schaalia turicensis</name>
    <dbReference type="NCBI Taxonomy" id="131111"/>
    <lineage>
        <taxon>Bacteria</taxon>
        <taxon>Bacillati</taxon>
        <taxon>Actinomycetota</taxon>
        <taxon>Actinomycetes</taxon>
        <taxon>Actinomycetales</taxon>
        <taxon>Actinomycetaceae</taxon>
        <taxon>Schaalia</taxon>
    </lineage>
</organism>
<evidence type="ECO:0000256" key="3">
    <source>
        <dbReference type="SAM" id="SignalP"/>
    </source>
</evidence>
<evidence type="ECO:0000313" key="6">
    <source>
        <dbReference type="Proteomes" id="UP000234545"/>
    </source>
</evidence>
<feature type="repeat" description="Cell wall-binding" evidence="2">
    <location>
        <begin position="74"/>
        <end position="93"/>
    </location>
</feature>
<feature type="repeat" description="Cell wall-binding" evidence="2">
    <location>
        <begin position="134"/>
        <end position="153"/>
    </location>
</feature>
<dbReference type="Pfam" id="PF01832">
    <property type="entry name" value="Glucosaminidase"/>
    <property type="match status" value="1"/>
</dbReference>
<feature type="domain" description="Mannosyl-glycoprotein endo-beta-N-acetylglucosamidase-like" evidence="4">
    <location>
        <begin position="326"/>
        <end position="455"/>
    </location>
</feature>
<dbReference type="Proteomes" id="UP000234545">
    <property type="component" value="Unassembled WGS sequence"/>
</dbReference>
<name>A0A2I1I7C2_9ACTO</name>
<keyword evidence="1" id="KW-0677">Repeat</keyword>
<feature type="repeat" description="Cell wall-binding" evidence="2">
    <location>
        <begin position="154"/>
        <end position="173"/>
    </location>
</feature>
<evidence type="ECO:0000259" key="4">
    <source>
        <dbReference type="Pfam" id="PF01832"/>
    </source>
</evidence>
<dbReference type="Gene3D" id="2.10.270.10">
    <property type="entry name" value="Cholin Binding"/>
    <property type="match status" value="3"/>
</dbReference>
<feature type="repeat" description="Cell wall-binding" evidence="2">
    <location>
        <begin position="114"/>
        <end position="133"/>
    </location>
</feature>